<comment type="caution">
    <text evidence="2">The sequence shown here is derived from an EMBL/GenBank/DDBJ whole genome shotgun (WGS) entry which is preliminary data.</text>
</comment>
<feature type="compositionally biased region" description="Basic and acidic residues" evidence="1">
    <location>
        <begin position="64"/>
        <end position="77"/>
    </location>
</feature>
<keyword evidence="3" id="KW-1185">Reference proteome</keyword>
<proteinExistence type="predicted"/>
<feature type="region of interest" description="Disordered" evidence="1">
    <location>
        <begin position="1"/>
        <end position="80"/>
    </location>
</feature>
<feature type="compositionally biased region" description="Basic and acidic residues" evidence="1">
    <location>
        <begin position="24"/>
        <end position="38"/>
    </location>
</feature>
<reference evidence="2 3" key="1">
    <citation type="submission" date="2024-10" db="EMBL/GenBank/DDBJ databases">
        <authorList>
            <person name="Kim D."/>
        </authorList>
    </citation>
    <scope>NUCLEOTIDE SEQUENCE [LARGE SCALE GENOMIC DNA]</scope>
    <source>
        <strain evidence="2">BH-2024</strain>
    </source>
</reference>
<feature type="compositionally biased region" description="Basic and acidic residues" evidence="1">
    <location>
        <begin position="1"/>
        <end position="17"/>
    </location>
</feature>
<dbReference type="EMBL" id="JBICBT010001107">
    <property type="protein sequence ID" value="KAL3082486.1"/>
    <property type="molecule type" value="Genomic_DNA"/>
</dbReference>
<dbReference type="AlphaFoldDB" id="A0ABD2ITD5"/>
<evidence type="ECO:0000313" key="3">
    <source>
        <dbReference type="Proteomes" id="UP001620626"/>
    </source>
</evidence>
<evidence type="ECO:0000313" key="2">
    <source>
        <dbReference type="EMBL" id="KAL3082486.1"/>
    </source>
</evidence>
<gene>
    <name evidence="2" type="ORF">niasHT_038318</name>
</gene>
<accession>A0ABD2ITD5</accession>
<protein>
    <submittedName>
        <fullName evidence="2">Uncharacterized protein</fullName>
    </submittedName>
</protein>
<evidence type="ECO:0000256" key="1">
    <source>
        <dbReference type="SAM" id="MobiDB-lite"/>
    </source>
</evidence>
<name>A0ABD2ITD5_9BILA</name>
<dbReference type="Proteomes" id="UP001620626">
    <property type="component" value="Unassembled WGS sequence"/>
</dbReference>
<organism evidence="2 3">
    <name type="scientific">Heterodera trifolii</name>
    <dbReference type="NCBI Taxonomy" id="157864"/>
    <lineage>
        <taxon>Eukaryota</taxon>
        <taxon>Metazoa</taxon>
        <taxon>Ecdysozoa</taxon>
        <taxon>Nematoda</taxon>
        <taxon>Chromadorea</taxon>
        <taxon>Rhabditida</taxon>
        <taxon>Tylenchina</taxon>
        <taxon>Tylenchomorpha</taxon>
        <taxon>Tylenchoidea</taxon>
        <taxon>Heteroderidae</taxon>
        <taxon>Heteroderinae</taxon>
        <taxon>Heterodera</taxon>
    </lineage>
</organism>
<sequence>MEKNIQLWDDKELERETSLAPDQELEREQPLRQPKIEPTDEDVPQEKSSSFIPTAPPPLENELASEKSPPHVKKSESDSQTMFKTVKLTTEWSQKEIVELSGSSSDLTQWLENIMKSE</sequence>